<proteinExistence type="predicted"/>
<keyword evidence="2" id="KW-1185">Reference proteome</keyword>
<accession>A0A8T1WHG8</accession>
<organism evidence="1 2">
    <name type="scientific">Phytophthora pseudosyringae</name>
    <dbReference type="NCBI Taxonomy" id="221518"/>
    <lineage>
        <taxon>Eukaryota</taxon>
        <taxon>Sar</taxon>
        <taxon>Stramenopiles</taxon>
        <taxon>Oomycota</taxon>
        <taxon>Peronosporomycetes</taxon>
        <taxon>Peronosporales</taxon>
        <taxon>Peronosporaceae</taxon>
        <taxon>Phytophthora</taxon>
    </lineage>
</organism>
<evidence type="ECO:0000313" key="1">
    <source>
        <dbReference type="EMBL" id="KAG7391560.1"/>
    </source>
</evidence>
<dbReference type="AlphaFoldDB" id="A0A8T1WHG8"/>
<name>A0A8T1WHG8_9STRA</name>
<reference evidence="1" key="1">
    <citation type="submission" date="2021-02" db="EMBL/GenBank/DDBJ databases">
        <authorList>
            <person name="Palmer J.M."/>
        </authorList>
    </citation>
    <scope>NUCLEOTIDE SEQUENCE</scope>
    <source>
        <strain evidence="1">SCRP734</strain>
    </source>
</reference>
<evidence type="ECO:0000313" key="2">
    <source>
        <dbReference type="Proteomes" id="UP000694044"/>
    </source>
</evidence>
<dbReference type="EMBL" id="JAGDFM010000020">
    <property type="protein sequence ID" value="KAG7391560.1"/>
    <property type="molecule type" value="Genomic_DNA"/>
</dbReference>
<dbReference type="OrthoDB" id="90858at2759"/>
<gene>
    <name evidence="1" type="ORF">PHYPSEUDO_004630</name>
</gene>
<dbReference type="Proteomes" id="UP000694044">
    <property type="component" value="Unassembled WGS sequence"/>
</dbReference>
<sequence length="258" mass="28370">MNYGGNVEGYLLKIDGDEVRAVYCILDEGMLQFFSRMGGELLGAIALSGSKVDVFLLPTSDEIGQVPNQFRVDAQPRTPSVRRRGARRAQPVEADKTVSMTFAGSTREVTDQWAVSILNWNRYSWEDGQMVCSSKDEYHNLQKLIELSDVKTDKTTSDPVVPAGTLHTVTGFWVLAECHYFRDTKVALYTGTDGAFVHALAPWDVFVQLIRLVTAAASNSRNGETALKTIKGVSTFVSYKPDTTEMTSGSLQQSKGPA</sequence>
<comment type="caution">
    <text evidence="1">The sequence shown here is derived from an EMBL/GenBank/DDBJ whole genome shotgun (WGS) entry which is preliminary data.</text>
</comment>
<protein>
    <submittedName>
        <fullName evidence="1">Uncharacterized protein</fullName>
    </submittedName>
</protein>